<proteinExistence type="predicted"/>
<reference evidence="1" key="1">
    <citation type="submission" date="2024-09" db="EMBL/GenBank/DDBJ databases">
        <title>Black Yeasts Isolated from many extreme environments.</title>
        <authorList>
            <person name="Coleine C."/>
            <person name="Stajich J.E."/>
            <person name="Selbmann L."/>
        </authorList>
    </citation>
    <scope>NUCLEOTIDE SEQUENCE</scope>
    <source>
        <strain evidence="1">CCFEE 5737</strain>
    </source>
</reference>
<name>A0ACC3DCL0_9PEZI</name>
<gene>
    <name evidence="1" type="ORF">LTS18_003152</name>
</gene>
<comment type="caution">
    <text evidence="1">The sequence shown here is derived from an EMBL/GenBank/DDBJ whole genome shotgun (WGS) entry which is preliminary data.</text>
</comment>
<organism evidence="1 2">
    <name type="scientific">Coniosporium uncinatum</name>
    <dbReference type="NCBI Taxonomy" id="93489"/>
    <lineage>
        <taxon>Eukaryota</taxon>
        <taxon>Fungi</taxon>
        <taxon>Dikarya</taxon>
        <taxon>Ascomycota</taxon>
        <taxon>Pezizomycotina</taxon>
        <taxon>Dothideomycetes</taxon>
        <taxon>Dothideomycetes incertae sedis</taxon>
        <taxon>Coniosporium</taxon>
    </lineage>
</organism>
<accession>A0ACC3DCL0</accession>
<keyword evidence="2" id="KW-1185">Reference proteome</keyword>
<evidence type="ECO:0000313" key="1">
    <source>
        <dbReference type="EMBL" id="KAK3065278.1"/>
    </source>
</evidence>
<evidence type="ECO:0000313" key="2">
    <source>
        <dbReference type="Proteomes" id="UP001186974"/>
    </source>
</evidence>
<protein>
    <submittedName>
        <fullName evidence="1">Uncharacterized protein</fullName>
    </submittedName>
</protein>
<dbReference type="EMBL" id="JAWDJW010006341">
    <property type="protein sequence ID" value="KAK3065278.1"/>
    <property type="molecule type" value="Genomic_DNA"/>
</dbReference>
<dbReference type="Proteomes" id="UP001186974">
    <property type="component" value="Unassembled WGS sequence"/>
</dbReference>
<sequence length="546" mass="61010">MATSTPDYFSRKVSLGRVRPGANTVQTPSRASPSTPNFSRSLSGLYGSPGSSFRADAEYLVFEFEEQRRVGDYRQWLPGYERPGKRRDEPWGEEYELWRHDIFNWGRELDLGLVEDKIERVLREIDQRQLLLDARSKRITLTIASLIPRQLLFIVLACLFHQFQAPTITLIPTSIAATIAAGLRSALIIDIGWAETIVTAVVEYKEIVQKKSVRAGKLLSEEAGRLLDSEGDGVTLEEAEELLTRLCWCRTREARTSKTSTNEESTQEGKDFDAPDHPVTASLPSRGHPTIPFSRFADPADHVLFATNVPFSSIDDHDLPLHRLAFAALLQLPTDVRKTCMSRILITGGVSSLPGLKTRLISEIGQLVEKRGWDPVHNYGSAQKQREKILHQRKANAQAGLKEQEAWDAKAAEWRATEGVLGADRKKPPAFRHGDGIEDSTHTRFERSQRGDTKDHPPPPVEGVVRGIETLGAWAGASLCANLRIRGVVEVERDKFSSQGLDGAKRETGRDVSVLQEKHQRQSMMPGMGPEKGKSDRRSWTLGIWA</sequence>